<proteinExistence type="predicted"/>
<evidence type="ECO:0000313" key="2">
    <source>
        <dbReference type="EMBL" id="VAW97062.1"/>
    </source>
</evidence>
<protein>
    <submittedName>
        <fullName evidence="2">Streptolysin S biosynthesis protein D (SagD)</fullName>
    </submittedName>
</protein>
<dbReference type="PROSITE" id="PS51664">
    <property type="entry name" value="YCAO"/>
    <property type="match status" value="1"/>
</dbReference>
<accession>A0A3B1AB33</accession>
<dbReference type="NCBIfam" id="TIGR03604">
    <property type="entry name" value="TOMM_cyclo_SagD"/>
    <property type="match status" value="1"/>
</dbReference>
<dbReference type="PANTHER" id="PTHR37809:SF1">
    <property type="entry name" value="RIBOSOMAL PROTEIN S12 METHYLTHIOTRANSFERASE ACCESSORY FACTOR YCAO"/>
    <property type="match status" value="1"/>
</dbReference>
<evidence type="ECO:0000259" key="1">
    <source>
        <dbReference type="PROSITE" id="PS51664"/>
    </source>
</evidence>
<dbReference type="Gene3D" id="3.30.40.250">
    <property type="match status" value="1"/>
</dbReference>
<dbReference type="Gene3D" id="3.30.1330.230">
    <property type="match status" value="1"/>
</dbReference>
<dbReference type="InterPro" id="IPR027624">
    <property type="entry name" value="TOMM_cyclo_SagD"/>
</dbReference>
<name>A0A3B1AB33_9ZZZZ</name>
<sequence>MNLTRRYPYSTHLLEDILKSVCGEHGGIAKSLLASPLKYAEGLKIKSIVANMPNYHKVLLNPELDMQYHLSGYGLYYEEALIRLAGEAIERYSLMVAQYTLGERLQYASYREISKRGTVIPFEYLNLFSESDYIKLNKSDYKGIKKLELDDIVGWVKCHSLIDPEHEIWVPAQMLLVGYRMNRDKNEVAFSPGFSTGTAAHSSVTKALQNAILEFIEIDALMLNWYTKRKAPAVIMDNLTISSMFPELFCNDSRYDAIAVDLRVLDSVDAAVLGAILINKKHQRPLIVFGAQASLDPVHAYYRGLMESIAIAFLGIYGPLYLPEQYFTNSKNEAFTDLDRNVSFYASPEYAEIKLKIIQDLIGKPTALSGMPNYQSDDVKKDTVKLIRQVSSVSEFAVFLDITPPETSAKGWHVMRTFIPELVTMCVPGVPYSNHPRIKASGGISNEYPHPLP</sequence>
<feature type="domain" description="YcaO" evidence="1">
    <location>
        <begin position="72"/>
        <end position="453"/>
    </location>
</feature>
<dbReference type="InterPro" id="IPR003776">
    <property type="entry name" value="YcaO-like_dom"/>
</dbReference>
<dbReference type="Gene3D" id="3.30.160.660">
    <property type="match status" value="1"/>
</dbReference>
<dbReference type="EMBL" id="UOFS01000032">
    <property type="protein sequence ID" value="VAW97062.1"/>
    <property type="molecule type" value="Genomic_DNA"/>
</dbReference>
<dbReference type="PANTHER" id="PTHR37809">
    <property type="entry name" value="RIBOSOMAL PROTEIN S12 METHYLTHIOTRANSFERASE ACCESSORY FACTOR YCAO"/>
    <property type="match status" value="1"/>
</dbReference>
<dbReference type="AlphaFoldDB" id="A0A3B1AB33"/>
<gene>
    <name evidence="2" type="ORF">MNBD_GAMMA22-223</name>
</gene>
<organism evidence="2">
    <name type="scientific">hydrothermal vent metagenome</name>
    <dbReference type="NCBI Taxonomy" id="652676"/>
    <lineage>
        <taxon>unclassified sequences</taxon>
        <taxon>metagenomes</taxon>
        <taxon>ecological metagenomes</taxon>
    </lineage>
</organism>
<dbReference type="Pfam" id="PF02624">
    <property type="entry name" value="YcaO"/>
    <property type="match status" value="1"/>
</dbReference>
<reference evidence="2" key="1">
    <citation type="submission" date="2018-06" db="EMBL/GenBank/DDBJ databases">
        <authorList>
            <person name="Zhirakovskaya E."/>
        </authorList>
    </citation>
    <scope>NUCLEOTIDE SEQUENCE</scope>
</reference>